<reference evidence="2 3" key="1">
    <citation type="journal article" date="2004" name="Science">
        <title>The genome of the diatom Thalassiosira pseudonana: ecology, evolution, and metabolism.</title>
        <authorList>
            <person name="Armbrust E.V."/>
            <person name="Berges J.A."/>
            <person name="Bowler C."/>
            <person name="Green B.R."/>
            <person name="Martinez D."/>
            <person name="Putnam N.H."/>
            <person name="Zhou S."/>
            <person name="Allen A.E."/>
            <person name="Apt K.E."/>
            <person name="Bechner M."/>
            <person name="Brzezinski M.A."/>
            <person name="Chaal B.K."/>
            <person name="Chiovitti A."/>
            <person name="Davis A.K."/>
            <person name="Demarest M.S."/>
            <person name="Detter J.C."/>
            <person name="Glavina T."/>
            <person name="Goodstein D."/>
            <person name="Hadi M.Z."/>
            <person name="Hellsten U."/>
            <person name="Hildebrand M."/>
            <person name="Jenkins B.D."/>
            <person name="Jurka J."/>
            <person name="Kapitonov V.V."/>
            <person name="Kroger N."/>
            <person name="Lau W.W."/>
            <person name="Lane T.W."/>
            <person name="Larimer F.W."/>
            <person name="Lippmeier J.C."/>
            <person name="Lucas S."/>
            <person name="Medina M."/>
            <person name="Montsant A."/>
            <person name="Obornik M."/>
            <person name="Parker M.S."/>
            <person name="Palenik B."/>
            <person name="Pazour G.J."/>
            <person name="Richardson P.M."/>
            <person name="Rynearson T.A."/>
            <person name="Saito M.A."/>
            <person name="Schwartz D.C."/>
            <person name="Thamatrakoln K."/>
            <person name="Valentin K."/>
            <person name="Vardi A."/>
            <person name="Wilkerson F.P."/>
            <person name="Rokhsar D.S."/>
        </authorList>
    </citation>
    <scope>NUCLEOTIDE SEQUENCE [LARGE SCALE GENOMIC DNA]</scope>
    <source>
        <strain evidence="2 3">CCMP1335</strain>
    </source>
</reference>
<dbReference type="InParanoid" id="B8CB73"/>
<accession>B8CB73</accession>
<dbReference type="PaxDb" id="35128-Thaps9393"/>
<reference evidence="2 3" key="2">
    <citation type="journal article" date="2008" name="Nature">
        <title>The Phaeodactylum genome reveals the evolutionary history of diatom genomes.</title>
        <authorList>
            <person name="Bowler C."/>
            <person name="Allen A.E."/>
            <person name="Badger J.H."/>
            <person name="Grimwood J."/>
            <person name="Jabbari K."/>
            <person name="Kuo A."/>
            <person name="Maheswari U."/>
            <person name="Martens C."/>
            <person name="Maumus F."/>
            <person name="Otillar R.P."/>
            <person name="Rayko E."/>
            <person name="Salamov A."/>
            <person name="Vandepoele K."/>
            <person name="Beszteri B."/>
            <person name="Gruber A."/>
            <person name="Heijde M."/>
            <person name="Katinka M."/>
            <person name="Mock T."/>
            <person name="Valentin K."/>
            <person name="Verret F."/>
            <person name="Berges J.A."/>
            <person name="Brownlee C."/>
            <person name="Cadoret J.P."/>
            <person name="Chiovitti A."/>
            <person name="Choi C.J."/>
            <person name="Coesel S."/>
            <person name="De Martino A."/>
            <person name="Detter J.C."/>
            <person name="Durkin C."/>
            <person name="Falciatore A."/>
            <person name="Fournet J."/>
            <person name="Haruta M."/>
            <person name="Huysman M.J."/>
            <person name="Jenkins B.D."/>
            <person name="Jiroutova K."/>
            <person name="Jorgensen R.E."/>
            <person name="Joubert Y."/>
            <person name="Kaplan A."/>
            <person name="Kroger N."/>
            <person name="Kroth P.G."/>
            <person name="La Roche J."/>
            <person name="Lindquist E."/>
            <person name="Lommer M."/>
            <person name="Martin-Jezequel V."/>
            <person name="Lopez P.J."/>
            <person name="Lucas S."/>
            <person name="Mangogna M."/>
            <person name="McGinnis K."/>
            <person name="Medlin L.K."/>
            <person name="Montsant A."/>
            <person name="Oudot-Le Secq M.P."/>
            <person name="Napoli C."/>
            <person name="Obornik M."/>
            <person name="Parker M.S."/>
            <person name="Petit J.L."/>
            <person name="Porcel B.M."/>
            <person name="Poulsen N."/>
            <person name="Robison M."/>
            <person name="Rychlewski L."/>
            <person name="Rynearson T.A."/>
            <person name="Schmutz J."/>
            <person name="Shapiro H."/>
            <person name="Siaut M."/>
            <person name="Stanley M."/>
            <person name="Sussman M.R."/>
            <person name="Taylor A.R."/>
            <person name="Vardi A."/>
            <person name="von Dassow P."/>
            <person name="Vyverman W."/>
            <person name="Willis A."/>
            <person name="Wyrwicz L.S."/>
            <person name="Rokhsar D.S."/>
            <person name="Weissenbach J."/>
            <person name="Armbrust E.V."/>
            <person name="Green B.R."/>
            <person name="Van de Peer Y."/>
            <person name="Grigoriev I.V."/>
        </authorList>
    </citation>
    <scope>NUCLEOTIDE SEQUENCE [LARGE SCALE GENOMIC DNA]</scope>
    <source>
        <strain evidence="2 3">CCMP1335</strain>
    </source>
</reference>
<evidence type="ECO:0000256" key="1">
    <source>
        <dbReference type="SAM" id="MobiDB-lite"/>
    </source>
</evidence>
<dbReference type="AlphaFoldDB" id="B8CB73"/>
<dbReference type="GeneID" id="7453007"/>
<evidence type="ECO:0000313" key="3">
    <source>
        <dbReference type="Proteomes" id="UP000001449"/>
    </source>
</evidence>
<protein>
    <submittedName>
        <fullName evidence="2">Uncharacterized protein</fullName>
    </submittedName>
</protein>
<dbReference type="eggNOG" id="ENOG502QY81">
    <property type="taxonomic scope" value="Eukaryota"/>
</dbReference>
<keyword evidence="3" id="KW-1185">Reference proteome</keyword>
<dbReference type="RefSeq" id="XP_002293343.1">
    <property type="nucleotide sequence ID" value="XM_002293307.1"/>
</dbReference>
<evidence type="ECO:0000313" key="2">
    <source>
        <dbReference type="EMBL" id="EED89079.1"/>
    </source>
</evidence>
<feature type="compositionally biased region" description="Low complexity" evidence="1">
    <location>
        <begin position="661"/>
        <end position="672"/>
    </location>
</feature>
<dbReference type="Proteomes" id="UP000001449">
    <property type="component" value="Chromosome 13"/>
</dbReference>
<gene>
    <name evidence="2" type="ORF">THAPSDRAFT_9393</name>
</gene>
<sequence length="681" mass="77531">MALDNRQLDELEKSMLQVAKRSSLTLSQLFGVEVDKKELGRRDAFINKLVKFNRSCWTWIPAIATVAFWLAILPTDTADFHRGCGNGKLKDSAIVTRWLSIMSLSLGQFVLAFQDTLGTFFWTRILPYRIHKHPQRFLARLQVILRWIRFVRFAGPLARMALKLYDQIRAMWKSRRQSKESEMKKQRVVDRPSLLFADMQKLQTMAKVQTALARIPSFTLSSPVFENFSSSVVESYKKRRTFAKKIQGQLSTLQMDFFGGNGAPMTSDIYERMVRISQEITNSLQVERKSFSHRYLMSPRALLSSRRHLISPRTRFSLAWRLTVTNCLLLEVFRLCSSWRLSETFSIPLSQIFGRLLVECKAPEKTNNILEFITDRINDVRRRIFDALPILGPKPVDIAICVPSGPQALLIFHFGRMLEIFVDLVVFFDIYVWFMTGDIDVDTHSIIPKPFITRCIIPGTLVQVLDHPTLPTLLPNLLKSIKNLSSFIGYSRCLRWALALAPALKVLVFDRMNRFLFRHITEDDGIMHYAESVGILTPERKVGRTEAFVFGSKISYLRRGSAGVYNNSSQVGLSFDSPTSSRYDLKSMVSTEDTTTGVGSGGDLLQQQYPISPPSPRHSILIPMHRSPSRNRKSVHFGLHTDETAPSVEEISNIGDHSLSYSSNHLDSSVSSCDANGKSRE</sequence>
<dbReference type="HOGENOM" id="CLU_404162_0_0_1"/>
<dbReference type="OMA" id="PEMEHEV"/>
<organism evidence="2 3">
    <name type="scientific">Thalassiosira pseudonana</name>
    <name type="common">Marine diatom</name>
    <name type="synonym">Cyclotella nana</name>
    <dbReference type="NCBI Taxonomy" id="35128"/>
    <lineage>
        <taxon>Eukaryota</taxon>
        <taxon>Sar</taxon>
        <taxon>Stramenopiles</taxon>
        <taxon>Ochrophyta</taxon>
        <taxon>Bacillariophyta</taxon>
        <taxon>Coscinodiscophyceae</taxon>
        <taxon>Thalassiosirophycidae</taxon>
        <taxon>Thalassiosirales</taxon>
        <taxon>Thalassiosiraceae</taxon>
        <taxon>Thalassiosira</taxon>
    </lineage>
</organism>
<feature type="region of interest" description="Disordered" evidence="1">
    <location>
        <begin position="661"/>
        <end position="681"/>
    </location>
</feature>
<name>B8CB73_THAPS</name>
<proteinExistence type="predicted"/>
<dbReference type="KEGG" id="tps:THAPSDRAFT_9393"/>
<dbReference type="EMBL" id="CM000648">
    <property type="protein sequence ID" value="EED89079.1"/>
    <property type="molecule type" value="Genomic_DNA"/>
</dbReference>